<dbReference type="SUPFAM" id="SSF52467">
    <property type="entry name" value="DHS-like NAD/FAD-binding domain"/>
    <property type="match status" value="1"/>
</dbReference>
<keyword evidence="2 3" id="KW-0786">Thiamine pyrophosphate</keyword>
<gene>
    <name evidence="7" type="ORF">ACFOEN_09075</name>
</gene>
<dbReference type="Pfam" id="PF02775">
    <property type="entry name" value="TPP_enzyme_C"/>
    <property type="match status" value="1"/>
</dbReference>
<evidence type="ECO:0000256" key="2">
    <source>
        <dbReference type="ARBA" id="ARBA00023052"/>
    </source>
</evidence>
<comment type="caution">
    <text evidence="7">The sequence shown here is derived from an EMBL/GenBank/DDBJ whole genome shotgun (WGS) entry which is preliminary data.</text>
</comment>
<protein>
    <submittedName>
        <fullName evidence="7">Thiamine pyrophosphate-binding protein</fullName>
    </submittedName>
</protein>
<dbReference type="PANTHER" id="PTHR18968">
    <property type="entry name" value="THIAMINE PYROPHOSPHATE ENZYMES"/>
    <property type="match status" value="1"/>
</dbReference>
<dbReference type="Gene3D" id="3.40.50.970">
    <property type="match status" value="2"/>
</dbReference>
<dbReference type="InterPro" id="IPR011766">
    <property type="entry name" value="TPP_enzyme_TPP-bd"/>
</dbReference>
<feature type="domain" description="Thiamine pyrophosphate enzyme TPP-binding" evidence="5">
    <location>
        <begin position="394"/>
        <end position="547"/>
    </location>
</feature>
<sequence length="568" mass="61524">MTHPARTAAQCLVDQLRIHGVDTVFCVPGESYLQVLDALHGYQDSIKLVVNRQESGTTFMAEAYGKLTGKPGIAMVTRGPGATNAAIGVHTAFQDSTPMILFIGQVGTDMFEREAFQEVDYRFMYARLAKWVAQIDRADRIPEFIARAFAVATSGRPGPVVLALPEDLLSQAVEVANAQPYHAVQAAPTPAQMAQLENLLVHARQPLVLAGGPGWDRAACAHLRHFVETWNLPLACAFRFQDTFDHHHPNYVGDVGIGINPALAARVKAADVLLVLGPRLGEMTTSGYTLLEVPTPHQHLIHVHPNPDELNRVYQAELAIAAGSFHMADALAHLPPPAFAPADAPWAETVKTARADYEAWQAEPKASREARFNPWQIVQTLKAELPADTLIANGAGNFATWGHRFWRYGGIEHHGRTQLAPTSGAMGYGLPAGIAASILDPQRTVLITAGDGDIMMTIQELATALQYGARPLILLFNNGLYGTIRMHQARDFPGRISGTELRNPDFVQLAQAFGAHAQRVTEVAQFKAALDAARSAIRDQGVPALIELITDPGLITPTMRLPDQPAGA</sequence>
<dbReference type="EMBL" id="JBHRTI010000004">
    <property type="protein sequence ID" value="MFC3147793.1"/>
    <property type="molecule type" value="Genomic_DNA"/>
</dbReference>
<evidence type="ECO:0000259" key="4">
    <source>
        <dbReference type="Pfam" id="PF00205"/>
    </source>
</evidence>
<dbReference type="CDD" id="cd07035">
    <property type="entry name" value="TPP_PYR_POX_like"/>
    <property type="match status" value="1"/>
</dbReference>
<evidence type="ECO:0000256" key="1">
    <source>
        <dbReference type="ARBA" id="ARBA00007812"/>
    </source>
</evidence>
<feature type="domain" description="Thiamine pyrophosphate enzyme N-terminal TPP-binding" evidence="6">
    <location>
        <begin position="7"/>
        <end position="120"/>
    </location>
</feature>
<dbReference type="CDD" id="cd00568">
    <property type="entry name" value="TPP_enzymes"/>
    <property type="match status" value="1"/>
</dbReference>
<dbReference type="InterPro" id="IPR012000">
    <property type="entry name" value="Thiamin_PyroP_enz_cen_dom"/>
</dbReference>
<dbReference type="PANTHER" id="PTHR18968:SF120">
    <property type="entry name" value="ACETOLACTATE SYNTHASE LARGE SUBUNIT"/>
    <property type="match status" value="1"/>
</dbReference>
<organism evidence="7 8">
    <name type="scientific">Piscinibacterium candidicorallinum</name>
    <dbReference type="NCBI Taxonomy" id="1793872"/>
    <lineage>
        <taxon>Bacteria</taxon>
        <taxon>Pseudomonadati</taxon>
        <taxon>Pseudomonadota</taxon>
        <taxon>Betaproteobacteria</taxon>
        <taxon>Burkholderiales</taxon>
        <taxon>Piscinibacterium</taxon>
    </lineage>
</organism>
<name>A0ABV7H4V7_9BURK</name>
<dbReference type="InterPro" id="IPR029061">
    <property type="entry name" value="THDP-binding"/>
</dbReference>
<dbReference type="NCBIfam" id="NF006052">
    <property type="entry name" value="PRK08199.1"/>
    <property type="match status" value="1"/>
</dbReference>
<dbReference type="InterPro" id="IPR029035">
    <property type="entry name" value="DHS-like_NAD/FAD-binding_dom"/>
</dbReference>
<dbReference type="InterPro" id="IPR012001">
    <property type="entry name" value="Thiamin_PyroP_enz_TPP-bd_dom"/>
</dbReference>
<dbReference type="RefSeq" id="WP_377303177.1">
    <property type="nucleotide sequence ID" value="NZ_CP180191.1"/>
</dbReference>
<keyword evidence="8" id="KW-1185">Reference proteome</keyword>
<evidence type="ECO:0000259" key="5">
    <source>
        <dbReference type="Pfam" id="PF02775"/>
    </source>
</evidence>
<reference evidence="8" key="1">
    <citation type="journal article" date="2019" name="Int. J. Syst. Evol. Microbiol.">
        <title>The Global Catalogue of Microorganisms (GCM) 10K type strain sequencing project: providing services to taxonomists for standard genome sequencing and annotation.</title>
        <authorList>
            <consortium name="The Broad Institute Genomics Platform"/>
            <consortium name="The Broad Institute Genome Sequencing Center for Infectious Disease"/>
            <person name="Wu L."/>
            <person name="Ma J."/>
        </authorList>
    </citation>
    <scope>NUCLEOTIDE SEQUENCE [LARGE SCALE GENOMIC DNA]</scope>
    <source>
        <strain evidence="8">KCTC 52168</strain>
    </source>
</reference>
<accession>A0ABV7H4V7</accession>
<evidence type="ECO:0000256" key="3">
    <source>
        <dbReference type="RuleBase" id="RU362132"/>
    </source>
</evidence>
<dbReference type="InterPro" id="IPR045229">
    <property type="entry name" value="TPP_enz"/>
</dbReference>
<dbReference type="Pfam" id="PF00205">
    <property type="entry name" value="TPP_enzyme_M"/>
    <property type="match status" value="1"/>
</dbReference>
<evidence type="ECO:0000313" key="7">
    <source>
        <dbReference type="EMBL" id="MFC3147793.1"/>
    </source>
</evidence>
<dbReference type="Gene3D" id="3.40.50.1220">
    <property type="entry name" value="TPP-binding domain"/>
    <property type="match status" value="1"/>
</dbReference>
<dbReference type="SUPFAM" id="SSF52518">
    <property type="entry name" value="Thiamin diphosphate-binding fold (THDP-binding)"/>
    <property type="match status" value="2"/>
</dbReference>
<dbReference type="Proteomes" id="UP001595556">
    <property type="component" value="Unassembled WGS sequence"/>
</dbReference>
<evidence type="ECO:0000259" key="6">
    <source>
        <dbReference type="Pfam" id="PF02776"/>
    </source>
</evidence>
<comment type="similarity">
    <text evidence="1 3">Belongs to the TPP enzyme family.</text>
</comment>
<proteinExistence type="inferred from homology"/>
<evidence type="ECO:0000313" key="8">
    <source>
        <dbReference type="Proteomes" id="UP001595556"/>
    </source>
</evidence>
<dbReference type="Pfam" id="PF02776">
    <property type="entry name" value="TPP_enzyme_N"/>
    <property type="match status" value="1"/>
</dbReference>
<feature type="domain" description="Thiamine pyrophosphate enzyme central" evidence="4">
    <location>
        <begin position="196"/>
        <end position="323"/>
    </location>
</feature>